<evidence type="ECO:0000256" key="1">
    <source>
        <dbReference type="SAM" id="Phobius"/>
    </source>
</evidence>
<dbReference type="AlphaFoldDB" id="E0S1U2"/>
<reference evidence="2 3" key="1">
    <citation type="journal article" date="2010" name="PLoS ONE">
        <title>The glycobiome of the rumen bacterium Butyrivibrio proteoclasticus B316(T) highlights adaptation to a polysaccharide-rich environment.</title>
        <authorList>
            <person name="Kelly W.J."/>
            <person name="Leahy S.C."/>
            <person name="Altermann E."/>
            <person name="Yeoman C.J."/>
            <person name="Dunne J.C."/>
            <person name="Kong Z."/>
            <person name="Pacheco D.M."/>
            <person name="Li D."/>
            <person name="Noel S.J."/>
            <person name="Moon C.D."/>
            <person name="Cookson A.L."/>
            <person name="Attwood G.T."/>
        </authorList>
    </citation>
    <scope>NUCLEOTIDE SEQUENCE [LARGE SCALE GENOMIC DNA]</scope>
    <source>
        <strain evidence="3">ATCC 51982 / DSM 14932 / B316</strain>
    </source>
</reference>
<evidence type="ECO:0008006" key="4">
    <source>
        <dbReference type="Google" id="ProtNLM"/>
    </source>
</evidence>
<dbReference type="EMBL" id="CP001810">
    <property type="protein sequence ID" value="ADL33767.1"/>
    <property type="molecule type" value="Genomic_DNA"/>
</dbReference>
<dbReference type="PANTHER" id="PTHR40044">
    <property type="entry name" value="INTEGRAL MEMBRANE PROTEIN-RELATED"/>
    <property type="match status" value="1"/>
</dbReference>
<evidence type="ECO:0000313" key="3">
    <source>
        <dbReference type="Proteomes" id="UP000001299"/>
    </source>
</evidence>
<keyword evidence="1" id="KW-0812">Transmembrane</keyword>
<feature type="transmembrane region" description="Helical" evidence="1">
    <location>
        <begin position="72"/>
        <end position="94"/>
    </location>
</feature>
<organism evidence="2 3">
    <name type="scientific">Butyrivibrio proteoclasticus (strain ATCC 51982 / DSM 14932 / B316)</name>
    <name type="common">Clostridium proteoclasticum</name>
    <dbReference type="NCBI Taxonomy" id="515622"/>
    <lineage>
        <taxon>Bacteria</taxon>
        <taxon>Bacillati</taxon>
        <taxon>Bacillota</taxon>
        <taxon>Clostridia</taxon>
        <taxon>Lachnospirales</taxon>
        <taxon>Lachnospiraceae</taxon>
        <taxon>Butyrivibrio</taxon>
    </lineage>
</organism>
<feature type="transmembrane region" description="Helical" evidence="1">
    <location>
        <begin position="46"/>
        <end position="66"/>
    </location>
</feature>
<dbReference type="PIRSF" id="PIRSF031501">
    <property type="entry name" value="QueT"/>
    <property type="match status" value="1"/>
</dbReference>
<name>E0S1U2_BUTPB</name>
<dbReference type="Proteomes" id="UP000001299">
    <property type="component" value="Chromosome 1"/>
</dbReference>
<evidence type="ECO:0000313" key="2">
    <source>
        <dbReference type="EMBL" id="ADL33767.1"/>
    </source>
</evidence>
<gene>
    <name evidence="2" type="ordered locus">bpr_I1025</name>
</gene>
<dbReference type="Pfam" id="PF06177">
    <property type="entry name" value="QueT"/>
    <property type="match status" value="1"/>
</dbReference>
<dbReference type="InterPro" id="IPR010387">
    <property type="entry name" value="QueT"/>
</dbReference>
<feature type="transmembrane region" description="Helical" evidence="1">
    <location>
        <begin position="142"/>
        <end position="168"/>
    </location>
</feature>
<dbReference type="PANTHER" id="PTHR40044:SF1">
    <property type="entry name" value="INTEGRAL MEMBRANE PROTEIN"/>
    <property type="match status" value="1"/>
</dbReference>
<feature type="transmembrane region" description="Helical" evidence="1">
    <location>
        <begin position="6"/>
        <end position="25"/>
    </location>
</feature>
<dbReference type="KEGG" id="bpb:bpr_I1025"/>
<keyword evidence="1" id="KW-0472">Membrane</keyword>
<sequence length="180" mass="19763">MRNKKVLFITQAAVIAALYVVLTLLANSLGLANYAIQVRFSEALTILPYFTPAAIPGLFIGCIISNTLTGCMLLDTIFGSLATLIGAVVTYLIAHGFRSYRNPDYYKGSNIRKWLCPIPPIVANVIVVPPVLIYVYHMEGTLPLFMLTVGIGEVISCFVLGMILLFALDSRKETIFRLNS</sequence>
<proteinExistence type="predicted"/>
<dbReference type="eggNOG" id="COG4708">
    <property type="taxonomic scope" value="Bacteria"/>
</dbReference>
<protein>
    <recommendedName>
        <fullName evidence="4">QueT transporter family protein</fullName>
    </recommendedName>
</protein>
<keyword evidence="3" id="KW-1185">Reference proteome</keyword>
<accession>E0S1U2</accession>
<keyword evidence="1" id="KW-1133">Transmembrane helix</keyword>
<dbReference type="RefSeq" id="WP_013280423.1">
    <property type="nucleotide sequence ID" value="NC_014387.1"/>
</dbReference>
<dbReference type="STRING" id="515622.bpr_I1025"/>
<dbReference type="HOGENOM" id="CLU_104115_0_0_9"/>
<feature type="transmembrane region" description="Helical" evidence="1">
    <location>
        <begin position="114"/>
        <end position="136"/>
    </location>
</feature>